<gene>
    <name evidence="2" type="ORF">BJ508DRAFT_417105</name>
</gene>
<dbReference type="AlphaFoldDB" id="A0A3N4HW19"/>
<accession>A0A3N4HW19</accession>
<reference evidence="2 3" key="1">
    <citation type="journal article" date="2018" name="Nat. Ecol. Evol.">
        <title>Pezizomycetes genomes reveal the molecular basis of ectomycorrhizal truffle lifestyle.</title>
        <authorList>
            <person name="Murat C."/>
            <person name="Payen T."/>
            <person name="Noel B."/>
            <person name="Kuo A."/>
            <person name="Morin E."/>
            <person name="Chen J."/>
            <person name="Kohler A."/>
            <person name="Krizsan K."/>
            <person name="Balestrini R."/>
            <person name="Da Silva C."/>
            <person name="Montanini B."/>
            <person name="Hainaut M."/>
            <person name="Levati E."/>
            <person name="Barry K.W."/>
            <person name="Belfiori B."/>
            <person name="Cichocki N."/>
            <person name="Clum A."/>
            <person name="Dockter R.B."/>
            <person name="Fauchery L."/>
            <person name="Guy J."/>
            <person name="Iotti M."/>
            <person name="Le Tacon F."/>
            <person name="Lindquist E.A."/>
            <person name="Lipzen A."/>
            <person name="Malagnac F."/>
            <person name="Mello A."/>
            <person name="Molinier V."/>
            <person name="Miyauchi S."/>
            <person name="Poulain J."/>
            <person name="Riccioni C."/>
            <person name="Rubini A."/>
            <person name="Sitrit Y."/>
            <person name="Splivallo R."/>
            <person name="Traeger S."/>
            <person name="Wang M."/>
            <person name="Zifcakova L."/>
            <person name="Wipf D."/>
            <person name="Zambonelli A."/>
            <person name="Paolocci F."/>
            <person name="Nowrousian M."/>
            <person name="Ottonello S."/>
            <person name="Baldrian P."/>
            <person name="Spatafora J.W."/>
            <person name="Henrissat B."/>
            <person name="Nagy L.G."/>
            <person name="Aury J.M."/>
            <person name="Wincker P."/>
            <person name="Grigoriev I.V."/>
            <person name="Bonfante P."/>
            <person name="Martin F.M."/>
        </authorList>
    </citation>
    <scope>NUCLEOTIDE SEQUENCE [LARGE SCALE GENOMIC DNA]</scope>
    <source>
        <strain evidence="2 3">RN42</strain>
    </source>
</reference>
<name>A0A3N4HW19_ASCIM</name>
<proteinExistence type="predicted"/>
<keyword evidence="3" id="KW-1185">Reference proteome</keyword>
<sequence length="140" mass="15280">MMDAHTRQPAPPPYGQKKYEASQLPRVGGVSISMAPHQTHHFSANNIQPLQRGVFSRLPKTTKVIFILFFSTIITGLALTVGILAVKLKTTSMLLHEAQQKECHPITITSKVKTVMTTTVTVTPTPTSVSDGFEADPNLI</sequence>
<keyword evidence="1" id="KW-0472">Membrane</keyword>
<organism evidence="2 3">
    <name type="scientific">Ascobolus immersus RN42</name>
    <dbReference type="NCBI Taxonomy" id="1160509"/>
    <lineage>
        <taxon>Eukaryota</taxon>
        <taxon>Fungi</taxon>
        <taxon>Dikarya</taxon>
        <taxon>Ascomycota</taxon>
        <taxon>Pezizomycotina</taxon>
        <taxon>Pezizomycetes</taxon>
        <taxon>Pezizales</taxon>
        <taxon>Ascobolaceae</taxon>
        <taxon>Ascobolus</taxon>
    </lineage>
</organism>
<feature type="transmembrane region" description="Helical" evidence="1">
    <location>
        <begin position="64"/>
        <end position="86"/>
    </location>
</feature>
<keyword evidence="1" id="KW-1133">Transmembrane helix</keyword>
<protein>
    <submittedName>
        <fullName evidence="2">Uncharacterized protein</fullName>
    </submittedName>
</protein>
<evidence type="ECO:0000313" key="2">
    <source>
        <dbReference type="EMBL" id="RPA77397.1"/>
    </source>
</evidence>
<evidence type="ECO:0000256" key="1">
    <source>
        <dbReference type="SAM" id="Phobius"/>
    </source>
</evidence>
<dbReference type="EMBL" id="ML119727">
    <property type="protein sequence ID" value="RPA77397.1"/>
    <property type="molecule type" value="Genomic_DNA"/>
</dbReference>
<feature type="non-terminal residue" evidence="2">
    <location>
        <position position="140"/>
    </location>
</feature>
<keyword evidence="1" id="KW-0812">Transmembrane</keyword>
<dbReference type="Proteomes" id="UP000275078">
    <property type="component" value="Unassembled WGS sequence"/>
</dbReference>
<evidence type="ECO:0000313" key="3">
    <source>
        <dbReference type="Proteomes" id="UP000275078"/>
    </source>
</evidence>